<dbReference type="RefSeq" id="WP_134716732.1">
    <property type="nucleotide sequence ID" value="NZ_SDKM01000012.1"/>
</dbReference>
<feature type="transmembrane region" description="Helical" evidence="1">
    <location>
        <begin position="42"/>
        <end position="63"/>
    </location>
</feature>
<keyword evidence="1" id="KW-0812">Transmembrane</keyword>
<keyword evidence="3" id="KW-1185">Reference proteome</keyword>
<reference evidence="2 3" key="1">
    <citation type="submission" date="2019-01" db="EMBL/GenBank/DDBJ databases">
        <title>Nocardioides guangzhouensis sp. nov., an actinobacterium isolated from soil.</title>
        <authorList>
            <person name="Fu Y."/>
            <person name="Cai Y."/>
            <person name="Lin Z."/>
            <person name="Chen P."/>
        </authorList>
    </citation>
    <scope>NUCLEOTIDE SEQUENCE [LARGE SCALE GENOMIC DNA]</scope>
    <source>
        <strain evidence="2 3">130</strain>
    </source>
</reference>
<proteinExistence type="predicted"/>
<keyword evidence="1" id="KW-1133">Transmembrane helix</keyword>
<comment type="caution">
    <text evidence="2">The sequence shown here is derived from an EMBL/GenBank/DDBJ whole genome shotgun (WGS) entry which is preliminary data.</text>
</comment>
<evidence type="ECO:0000313" key="2">
    <source>
        <dbReference type="EMBL" id="RYP86256.1"/>
    </source>
</evidence>
<gene>
    <name evidence="2" type="ORF">EKO23_09900</name>
</gene>
<protein>
    <submittedName>
        <fullName evidence="2">Uncharacterized protein</fullName>
    </submittedName>
</protein>
<keyword evidence="1" id="KW-0472">Membrane</keyword>
<dbReference type="OrthoDB" id="3786504at2"/>
<feature type="transmembrane region" description="Helical" evidence="1">
    <location>
        <begin position="110"/>
        <end position="128"/>
    </location>
</feature>
<dbReference type="Proteomes" id="UP000295198">
    <property type="component" value="Unassembled WGS sequence"/>
</dbReference>
<name>A0A4Q4ZFR4_9ACTN</name>
<organism evidence="2 3">
    <name type="scientific">Nocardioides guangzhouensis</name>
    <dbReference type="NCBI Taxonomy" id="2497878"/>
    <lineage>
        <taxon>Bacteria</taxon>
        <taxon>Bacillati</taxon>
        <taxon>Actinomycetota</taxon>
        <taxon>Actinomycetes</taxon>
        <taxon>Propionibacteriales</taxon>
        <taxon>Nocardioidaceae</taxon>
        <taxon>Nocardioides</taxon>
    </lineage>
</organism>
<evidence type="ECO:0000313" key="3">
    <source>
        <dbReference type="Proteomes" id="UP000295198"/>
    </source>
</evidence>
<dbReference type="EMBL" id="SDKM01000012">
    <property type="protein sequence ID" value="RYP86256.1"/>
    <property type="molecule type" value="Genomic_DNA"/>
</dbReference>
<dbReference type="AlphaFoldDB" id="A0A4Q4ZFR4"/>
<evidence type="ECO:0000256" key="1">
    <source>
        <dbReference type="SAM" id="Phobius"/>
    </source>
</evidence>
<accession>A0A4Q4ZFR4</accession>
<feature type="transmembrane region" description="Helical" evidence="1">
    <location>
        <begin position="70"/>
        <end position="90"/>
    </location>
</feature>
<sequence length="131" mass="14047">MTTLLAALLLLTGVVTVAYWVDFFVRGSVNVVEEEWYIRFERSFPVADGFMSICAALAAVGLLAGADYGVGFALVAAGALIFLGLMDVTLNVDNGLYRLLRTSGPMRAELVINLWCLGLGATLLVTMLPEV</sequence>